<sequence>MDDLYSKITVNTVPAKQIGLNGSKKISGLKDREQNKQQQFPLNKKIFTQTQARRELVRSIIVMIQFPPARKE</sequence>
<name>A0A4Q7MQN7_9BACT</name>
<accession>A0A4Q7MQN7</accession>
<keyword evidence="2" id="KW-1185">Reference proteome</keyword>
<evidence type="ECO:0000313" key="2">
    <source>
        <dbReference type="Proteomes" id="UP000293874"/>
    </source>
</evidence>
<organism evidence="1 2">
    <name type="scientific">Pseudobacter ginsenosidimutans</name>
    <dbReference type="NCBI Taxonomy" id="661488"/>
    <lineage>
        <taxon>Bacteria</taxon>
        <taxon>Pseudomonadati</taxon>
        <taxon>Bacteroidota</taxon>
        <taxon>Chitinophagia</taxon>
        <taxon>Chitinophagales</taxon>
        <taxon>Chitinophagaceae</taxon>
        <taxon>Pseudobacter</taxon>
    </lineage>
</organism>
<dbReference type="Proteomes" id="UP000293874">
    <property type="component" value="Unassembled WGS sequence"/>
</dbReference>
<reference evidence="1 2" key="1">
    <citation type="submission" date="2019-02" db="EMBL/GenBank/DDBJ databases">
        <title>Genomic Encyclopedia of Type Strains, Phase IV (KMG-IV): sequencing the most valuable type-strain genomes for metagenomic binning, comparative biology and taxonomic classification.</title>
        <authorList>
            <person name="Goeker M."/>
        </authorList>
    </citation>
    <scope>NUCLEOTIDE SEQUENCE [LARGE SCALE GENOMIC DNA]</scope>
    <source>
        <strain evidence="1 2">DSM 18116</strain>
    </source>
</reference>
<dbReference type="EMBL" id="SGXA01000002">
    <property type="protein sequence ID" value="RZS71042.1"/>
    <property type="molecule type" value="Genomic_DNA"/>
</dbReference>
<protein>
    <submittedName>
        <fullName evidence="1">Uncharacterized protein</fullName>
    </submittedName>
</protein>
<comment type="caution">
    <text evidence="1">The sequence shown here is derived from an EMBL/GenBank/DDBJ whole genome shotgun (WGS) entry which is preliminary data.</text>
</comment>
<proteinExistence type="predicted"/>
<dbReference type="AlphaFoldDB" id="A0A4Q7MQN7"/>
<evidence type="ECO:0000313" key="1">
    <source>
        <dbReference type="EMBL" id="RZS71042.1"/>
    </source>
</evidence>
<gene>
    <name evidence="1" type="ORF">EV199_2943</name>
</gene>